<accession>A0A1D6G381</accession>
<feature type="compositionally biased region" description="Low complexity" evidence="1">
    <location>
        <begin position="28"/>
        <end position="41"/>
    </location>
</feature>
<evidence type="ECO:0000313" key="2">
    <source>
        <dbReference type="EMBL" id="AQK97813.1"/>
    </source>
</evidence>
<dbReference type="EMBL" id="CM000784">
    <property type="protein sequence ID" value="AQK97813.1"/>
    <property type="molecule type" value="Genomic_DNA"/>
</dbReference>
<proteinExistence type="predicted"/>
<evidence type="ECO:0000256" key="1">
    <source>
        <dbReference type="SAM" id="MobiDB-lite"/>
    </source>
</evidence>
<protein>
    <submittedName>
        <fullName evidence="2">Uncharacterized protein</fullName>
    </submittedName>
</protein>
<reference evidence="2" key="1">
    <citation type="submission" date="2015-12" db="EMBL/GenBank/DDBJ databases">
        <title>Update maize B73 reference genome by single molecule sequencing technologies.</title>
        <authorList>
            <consortium name="Maize Genome Sequencing Project"/>
            <person name="Ware D."/>
        </authorList>
    </citation>
    <scope>NUCLEOTIDE SEQUENCE</scope>
    <source>
        <tissue evidence="2">Seedling</tissue>
    </source>
</reference>
<sequence length="72" mass="7769">MPLLAPSVAADAPRRRRRLIGRNHMDSPEVVASASPAAAASERQERPARLRRKISSAFCACMGHPPASHAQQ</sequence>
<dbReference type="AlphaFoldDB" id="A0A1D6G381"/>
<feature type="region of interest" description="Disordered" evidence="1">
    <location>
        <begin position="22"/>
        <end position="49"/>
    </location>
</feature>
<organism evidence="2">
    <name type="scientific">Zea mays</name>
    <name type="common">Maize</name>
    <dbReference type="NCBI Taxonomy" id="4577"/>
    <lineage>
        <taxon>Eukaryota</taxon>
        <taxon>Viridiplantae</taxon>
        <taxon>Streptophyta</taxon>
        <taxon>Embryophyta</taxon>
        <taxon>Tracheophyta</taxon>
        <taxon>Spermatophyta</taxon>
        <taxon>Magnoliopsida</taxon>
        <taxon>Liliopsida</taxon>
        <taxon>Poales</taxon>
        <taxon>Poaceae</taxon>
        <taxon>PACMAD clade</taxon>
        <taxon>Panicoideae</taxon>
        <taxon>Andropogonodae</taxon>
        <taxon>Andropogoneae</taxon>
        <taxon>Tripsacinae</taxon>
        <taxon>Zea</taxon>
    </lineage>
</organism>
<gene>
    <name evidence="2" type="ORF">ZEAMMB73_Zm00001d011711</name>
</gene>
<dbReference type="InParanoid" id="A0A1D6G381"/>
<name>A0A1D6G381_MAIZE</name>